<dbReference type="RefSeq" id="WP_218319362.1">
    <property type="nucleotide sequence ID" value="NZ_JAEEGC010000022.1"/>
</dbReference>
<comment type="similarity">
    <text evidence="1">Belongs to the UPP synthase family. Z-FPP synthase subfamily.</text>
</comment>
<protein>
    <submittedName>
        <fullName evidence="2">Undecaprenyl diphosphate synthase family protein</fullName>
    </submittedName>
</protein>
<comment type="caution">
    <text evidence="2">The sequence shown here is derived from an EMBL/GenBank/DDBJ whole genome shotgun (WGS) entry which is preliminary data.</text>
</comment>
<evidence type="ECO:0000313" key="2">
    <source>
        <dbReference type="EMBL" id="MBV7272326.1"/>
    </source>
</evidence>
<dbReference type="GO" id="GO:0016094">
    <property type="term" value="P:polyprenol biosynthetic process"/>
    <property type="evidence" value="ECO:0007669"/>
    <property type="project" value="TreeGrafter"/>
</dbReference>
<proteinExistence type="inferred from homology"/>
<dbReference type="EMBL" id="JAEEGC010000022">
    <property type="protein sequence ID" value="MBV7272326.1"/>
    <property type="molecule type" value="Genomic_DNA"/>
</dbReference>
<keyword evidence="3" id="KW-1185">Reference proteome</keyword>
<name>A0A949TUX3_9CLOT</name>
<accession>A0A949TUX3</accession>
<dbReference type="GO" id="GO:0045547">
    <property type="term" value="F:ditrans,polycis-polyprenyl diphosphate synthase [(2E,6E)-farnesyl diphosphate specific] activity"/>
    <property type="evidence" value="ECO:0007669"/>
    <property type="project" value="TreeGrafter"/>
</dbReference>
<evidence type="ECO:0000256" key="1">
    <source>
        <dbReference type="ARBA" id="ARBA00038453"/>
    </source>
</evidence>
<dbReference type="InterPro" id="IPR001441">
    <property type="entry name" value="UPP_synth-like"/>
</dbReference>
<dbReference type="CDD" id="cd00475">
    <property type="entry name" value="Cis_IPPS"/>
    <property type="match status" value="1"/>
</dbReference>
<evidence type="ECO:0000313" key="3">
    <source>
        <dbReference type="Proteomes" id="UP000694308"/>
    </source>
</evidence>
<gene>
    <name evidence="2" type="ORF">I6U48_05280</name>
</gene>
<organism evidence="2 3">
    <name type="scientific">Clostridium thailandense</name>
    <dbReference type="NCBI Taxonomy" id="2794346"/>
    <lineage>
        <taxon>Bacteria</taxon>
        <taxon>Bacillati</taxon>
        <taxon>Bacillota</taxon>
        <taxon>Clostridia</taxon>
        <taxon>Eubacteriales</taxon>
        <taxon>Clostridiaceae</taxon>
        <taxon>Clostridium</taxon>
    </lineage>
</organism>
<dbReference type="PANTHER" id="PTHR10291:SF43">
    <property type="entry name" value="DEHYDRODOLICHYL DIPHOSPHATE SYNTHASE COMPLEX SUBUNIT DHDDS"/>
    <property type="match status" value="1"/>
</dbReference>
<dbReference type="Pfam" id="PF01255">
    <property type="entry name" value="Prenyltransf"/>
    <property type="match status" value="1"/>
</dbReference>
<reference evidence="2" key="1">
    <citation type="submission" date="2020-12" db="EMBL/GenBank/DDBJ databases">
        <title>Clostridium thailandense sp. nov., a novel acetogenic bacterium isolated from peat land soil in Thailand.</title>
        <authorList>
            <person name="Chaikitkaew S."/>
            <person name="Birkeland N.K."/>
        </authorList>
    </citation>
    <scope>NUCLEOTIDE SEQUENCE</scope>
    <source>
        <strain evidence="2">PL3</strain>
    </source>
</reference>
<sequence>MRIPNHIGIIPDGNRRWAVREGLGKEQGYGPGLNPGLQLFKICKELGVKELTYYGFTTDNTKRPALQTKAFTAACIEAVKMLSKEDASLLVVGNSSSPMFPKELLPFTKRKQFGKGGMKVNFLVNYGWEWDLGNANDLSTNNRNTILNYLKSSDITRVDLIIRWGGRRRLSGFLPVQSVYSDFYIIDDYWPDFKPSHFYEAIDWYDKQDITLGG</sequence>
<dbReference type="AlphaFoldDB" id="A0A949TUX3"/>
<dbReference type="Proteomes" id="UP000694308">
    <property type="component" value="Unassembled WGS sequence"/>
</dbReference>
<dbReference type="PANTHER" id="PTHR10291">
    <property type="entry name" value="DEHYDRODOLICHYL DIPHOSPHATE SYNTHASE FAMILY MEMBER"/>
    <property type="match status" value="1"/>
</dbReference>